<dbReference type="RefSeq" id="WP_233439839.1">
    <property type="nucleotide sequence ID" value="NZ_BHYK01000021.1"/>
</dbReference>
<sequence length="116" mass="13629">MYVYRMTSTNPQGFIVEYPWELVKLRCEQMGAKHCIEFDKFIFTTIEDLMERVDKYVDGADPIGLTHVREGIVVRIDDKEKFTAYKHKNFSFKVLEGLIKADDIIDMEEQEDLEVA</sequence>
<comment type="caution">
    <text evidence="1">The sequence shown here is derived from an EMBL/GenBank/DDBJ whole genome shotgun (WGS) entry which is preliminary data.</text>
</comment>
<keyword evidence="2" id="KW-1185">Reference proteome</keyword>
<name>A0A401UQI0_9CLOT</name>
<organism evidence="1 2">
    <name type="scientific">Clostridium tagluense</name>
    <dbReference type="NCBI Taxonomy" id="360422"/>
    <lineage>
        <taxon>Bacteria</taxon>
        <taxon>Bacillati</taxon>
        <taxon>Bacillota</taxon>
        <taxon>Clostridia</taxon>
        <taxon>Eubacteriales</taxon>
        <taxon>Clostridiaceae</taxon>
        <taxon>Clostridium</taxon>
    </lineage>
</organism>
<gene>
    <name evidence="1" type="ORF">Ctaglu_33710</name>
</gene>
<accession>A0A401UQI0</accession>
<evidence type="ECO:0000313" key="2">
    <source>
        <dbReference type="Proteomes" id="UP000287872"/>
    </source>
</evidence>
<protein>
    <submittedName>
        <fullName evidence="1">Uncharacterized protein</fullName>
    </submittedName>
</protein>
<dbReference type="Proteomes" id="UP000287872">
    <property type="component" value="Unassembled WGS sequence"/>
</dbReference>
<reference evidence="1 2" key="1">
    <citation type="submission" date="2018-11" db="EMBL/GenBank/DDBJ databases">
        <title>Genome sequencing and assembly of Clostridium tagluense strain A121.</title>
        <authorList>
            <person name="Murakami T."/>
            <person name="Segawa T."/>
            <person name="Shcherbakova V.A."/>
            <person name="Mori H."/>
            <person name="Yoshimura Y."/>
        </authorList>
    </citation>
    <scope>NUCLEOTIDE SEQUENCE [LARGE SCALE GENOMIC DNA]</scope>
    <source>
        <strain evidence="1 2">A121</strain>
    </source>
</reference>
<evidence type="ECO:0000313" key="1">
    <source>
        <dbReference type="EMBL" id="GCD11748.1"/>
    </source>
</evidence>
<dbReference type="AlphaFoldDB" id="A0A401UQI0"/>
<proteinExistence type="predicted"/>
<dbReference type="EMBL" id="BHYK01000021">
    <property type="protein sequence ID" value="GCD11748.1"/>
    <property type="molecule type" value="Genomic_DNA"/>
</dbReference>